<accession>A0AAV7SL60</accession>
<reference evidence="2" key="1">
    <citation type="journal article" date="2022" name="bioRxiv">
        <title>Sequencing and chromosome-scale assembly of the giantPleurodeles waltlgenome.</title>
        <authorList>
            <person name="Brown T."/>
            <person name="Elewa A."/>
            <person name="Iarovenko S."/>
            <person name="Subramanian E."/>
            <person name="Araus A.J."/>
            <person name="Petzold A."/>
            <person name="Susuki M."/>
            <person name="Suzuki K.-i.T."/>
            <person name="Hayashi T."/>
            <person name="Toyoda A."/>
            <person name="Oliveira C."/>
            <person name="Osipova E."/>
            <person name="Leigh N.D."/>
            <person name="Simon A."/>
            <person name="Yun M.H."/>
        </authorList>
    </citation>
    <scope>NUCLEOTIDE SEQUENCE</scope>
    <source>
        <strain evidence="2">20211129_DDA</strain>
        <tissue evidence="2">Liver</tissue>
    </source>
</reference>
<comment type="caution">
    <text evidence="2">The sequence shown here is derived from an EMBL/GenBank/DDBJ whole genome shotgun (WGS) entry which is preliminary data.</text>
</comment>
<evidence type="ECO:0000313" key="2">
    <source>
        <dbReference type="EMBL" id="KAJ1164793.1"/>
    </source>
</evidence>
<sequence>MVVITTLADGDEAAVIPPTGRRKKVAITTVAETTNKHSHFNTPTATAGQTNSLAVTANRQAEDNVSPTVSQQANPPPFLGRIHCG</sequence>
<dbReference type="AlphaFoldDB" id="A0AAV7SL60"/>
<protein>
    <submittedName>
        <fullName evidence="2">Uncharacterized protein</fullName>
    </submittedName>
</protein>
<name>A0AAV7SL60_PLEWA</name>
<evidence type="ECO:0000313" key="3">
    <source>
        <dbReference type="Proteomes" id="UP001066276"/>
    </source>
</evidence>
<dbReference type="Proteomes" id="UP001066276">
    <property type="component" value="Chromosome 4_2"/>
</dbReference>
<dbReference type="EMBL" id="JANPWB010000008">
    <property type="protein sequence ID" value="KAJ1164793.1"/>
    <property type="molecule type" value="Genomic_DNA"/>
</dbReference>
<organism evidence="2 3">
    <name type="scientific">Pleurodeles waltl</name>
    <name type="common">Iberian ribbed newt</name>
    <dbReference type="NCBI Taxonomy" id="8319"/>
    <lineage>
        <taxon>Eukaryota</taxon>
        <taxon>Metazoa</taxon>
        <taxon>Chordata</taxon>
        <taxon>Craniata</taxon>
        <taxon>Vertebrata</taxon>
        <taxon>Euteleostomi</taxon>
        <taxon>Amphibia</taxon>
        <taxon>Batrachia</taxon>
        <taxon>Caudata</taxon>
        <taxon>Salamandroidea</taxon>
        <taxon>Salamandridae</taxon>
        <taxon>Pleurodelinae</taxon>
        <taxon>Pleurodeles</taxon>
    </lineage>
</organism>
<keyword evidence="3" id="KW-1185">Reference proteome</keyword>
<evidence type="ECO:0000256" key="1">
    <source>
        <dbReference type="SAM" id="MobiDB-lite"/>
    </source>
</evidence>
<feature type="region of interest" description="Disordered" evidence="1">
    <location>
        <begin position="63"/>
        <end position="85"/>
    </location>
</feature>
<proteinExistence type="predicted"/>
<gene>
    <name evidence="2" type="ORF">NDU88_005227</name>
</gene>
<feature type="compositionally biased region" description="Polar residues" evidence="1">
    <location>
        <begin position="63"/>
        <end position="73"/>
    </location>
</feature>